<dbReference type="Gene3D" id="3.40.250.10">
    <property type="entry name" value="Rhodanese-like domain"/>
    <property type="match status" value="1"/>
</dbReference>
<protein>
    <recommendedName>
        <fullName evidence="1">Rhodanese domain-containing protein</fullName>
    </recommendedName>
</protein>
<dbReference type="SUPFAM" id="SSF52821">
    <property type="entry name" value="Rhodanese/Cell cycle control phosphatase"/>
    <property type="match status" value="1"/>
</dbReference>
<organism evidence="2 3">
    <name type="scientific">Candidatus Marsarchaeota G1 archaeon OSP_D</name>
    <dbReference type="NCBI Taxonomy" id="1978155"/>
    <lineage>
        <taxon>Archaea</taxon>
        <taxon>Candidatus Marsarchaeota</taxon>
        <taxon>Candidatus Marsarchaeota group 1</taxon>
    </lineage>
</organism>
<dbReference type="Pfam" id="PF00581">
    <property type="entry name" value="Rhodanese"/>
    <property type="match status" value="1"/>
</dbReference>
<dbReference type="InterPro" id="IPR001763">
    <property type="entry name" value="Rhodanese-like_dom"/>
</dbReference>
<dbReference type="PANTHER" id="PTHR43031">
    <property type="entry name" value="FAD-DEPENDENT OXIDOREDUCTASE"/>
    <property type="match status" value="1"/>
</dbReference>
<dbReference type="PROSITE" id="PS50206">
    <property type="entry name" value="RHODANESE_3"/>
    <property type="match status" value="1"/>
</dbReference>
<evidence type="ECO:0000313" key="3">
    <source>
        <dbReference type="Proteomes" id="UP000240880"/>
    </source>
</evidence>
<dbReference type="AlphaFoldDB" id="A0A2R6AB52"/>
<name>A0A2R6AB52_9ARCH</name>
<dbReference type="EMBL" id="NEXC01000021">
    <property type="protein sequence ID" value="PSN83545.1"/>
    <property type="molecule type" value="Genomic_DNA"/>
</dbReference>
<sequence length="126" mass="14629">MSTFEEVDPNFVRQKLNDPEFQIVDVRTPLEYQRYHIPGSILIPLQYIFDLVDLLDNGKKIIFVCEHGNRSAVACLQLSHLFKAAYNMSGGMQAWLKRGYEVEQGFDEKAYLWIKHLEKRGYVTGS</sequence>
<dbReference type="SMART" id="SM00450">
    <property type="entry name" value="RHOD"/>
    <property type="match status" value="1"/>
</dbReference>
<comment type="caution">
    <text evidence="2">The sequence shown here is derived from an EMBL/GenBank/DDBJ whole genome shotgun (WGS) entry which is preliminary data.</text>
</comment>
<dbReference type="Proteomes" id="UP000240880">
    <property type="component" value="Unassembled WGS sequence"/>
</dbReference>
<gene>
    <name evidence="2" type="ORF">B9Q01_04410</name>
</gene>
<accession>A0A2R6AB52</accession>
<feature type="domain" description="Rhodanese" evidence="1">
    <location>
        <begin position="17"/>
        <end position="104"/>
    </location>
</feature>
<dbReference type="InterPro" id="IPR036873">
    <property type="entry name" value="Rhodanese-like_dom_sf"/>
</dbReference>
<dbReference type="InterPro" id="IPR050229">
    <property type="entry name" value="GlpE_sulfurtransferase"/>
</dbReference>
<reference evidence="2 3" key="1">
    <citation type="submission" date="2017-04" db="EMBL/GenBank/DDBJ databases">
        <title>Novel microbial lineages endemic to geothermal iron-oxide mats fill important gaps in the evolutionary history of Archaea.</title>
        <authorList>
            <person name="Jay Z.J."/>
            <person name="Beam J.P."/>
            <person name="Dlakic M."/>
            <person name="Rusch D.B."/>
            <person name="Kozubal M.A."/>
            <person name="Inskeep W.P."/>
        </authorList>
    </citation>
    <scope>NUCLEOTIDE SEQUENCE [LARGE SCALE GENOMIC DNA]</scope>
    <source>
        <strain evidence="2">OSP_D</strain>
    </source>
</reference>
<evidence type="ECO:0000313" key="2">
    <source>
        <dbReference type="EMBL" id="PSN83545.1"/>
    </source>
</evidence>
<evidence type="ECO:0000259" key="1">
    <source>
        <dbReference type="PROSITE" id="PS50206"/>
    </source>
</evidence>
<dbReference type="PANTHER" id="PTHR43031:SF1">
    <property type="entry name" value="PYRIDINE NUCLEOTIDE-DISULPHIDE OXIDOREDUCTASE"/>
    <property type="match status" value="1"/>
</dbReference>
<proteinExistence type="predicted"/>
<dbReference type="CDD" id="cd00158">
    <property type="entry name" value="RHOD"/>
    <property type="match status" value="1"/>
</dbReference>